<dbReference type="AlphaFoldDB" id="A0A2A4T4Z8"/>
<organism evidence="13 14">
    <name type="scientific">SAR324 cluster bacterium</name>
    <dbReference type="NCBI Taxonomy" id="2024889"/>
    <lineage>
        <taxon>Bacteria</taxon>
        <taxon>Deltaproteobacteria</taxon>
        <taxon>SAR324 cluster</taxon>
    </lineage>
</organism>
<feature type="domain" description="NqrA N-terminal barrel-sandwich hybrid" evidence="10">
    <location>
        <begin position="2"/>
        <end position="94"/>
    </location>
</feature>
<dbReference type="GO" id="GO:0006814">
    <property type="term" value="P:sodium ion transport"/>
    <property type="evidence" value="ECO:0007669"/>
    <property type="project" value="UniProtKB-UniRule"/>
</dbReference>
<dbReference type="EC" id="7.2.1.1" evidence="8"/>
<comment type="caution">
    <text evidence="13">The sequence shown here is derived from an EMBL/GenBank/DDBJ whole genome shotgun (WGS) entry which is preliminary data.</text>
</comment>
<comment type="function">
    <text evidence="8">NQR complex catalyzes the reduction of ubiquinone-1 to ubiquinol by two successive reactions, coupled with the transport of Na(+) ions from the cytoplasm to the periplasm. NqrA to NqrE are probably involved in the second step, the conversion of ubisemiquinone to ubiquinol.</text>
</comment>
<evidence type="ECO:0000256" key="3">
    <source>
        <dbReference type="ARBA" id="ARBA00023027"/>
    </source>
</evidence>
<evidence type="ECO:0000256" key="4">
    <source>
        <dbReference type="ARBA" id="ARBA00023053"/>
    </source>
</evidence>
<dbReference type="InterPro" id="IPR056147">
    <property type="entry name" value="NQRA_N"/>
</dbReference>
<dbReference type="PANTHER" id="PTHR37839:SF1">
    <property type="entry name" value="NA(+)-TRANSLOCATING NADH-QUINONE REDUCTASE SUBUNIT A"/>
    <property type="match status" value="1"/>
</dbReference>
<keyword evidence="7 8" id="KW-0739">Sodium transport</keyword>
<evidence type="ECO:0000259" key="12">
    <source>
        <dbReference type="Pfam" id="PF24836"/>
    </source>
</evidence>
<keyword evidence="5 8" id="KW-0406">Ion transport</keyword>
<evidence type="ECO:0000313" key="14">
    <source>
        <dbReference type="Proteomes" id="UP000218113"/>
    </source>
</evidence>
<dbReference type="HAMAP" id="MF_00425">
    <property type="entry name" value="NqrA"/>
    <property type="match status" value="1"/>
</dbReference>
<evidence type="ECO:0000256" key="1">
    <source>
        <dbReference type="ARBA" id="ARBA00022448"/>
    </source>
</evidence>
<dbReference type="PANTHER" id="PTHR37839">
    <property type="entry name" value="NA(+)-TRANSLOCATING NADH-QUINONE REDUCTASE SUBUNIT A"/>
    <property type="match status" value="1"/>
</dbReference>
<dbReference type="InterPro" id="IPR008703">
    <property type="entry name" value="NqrA"/>
</dbReference>
<keyword evidence="3 8" id="KW-0520">NAD</keyword>
<evidence type="ECO:0000256" key="6">
    <source>
        <dbReference type="ARBA" id="ARBA00023075"/>
    </source>
</evidence>
<comment type="subunit">
    <text evidence="8">Composed of six subunits; NqrA, NqrB, NqrC, NqrD, NqrE and NqrF.</text>
</comment>
<dbReference type="Pfam" id="PF05896">
    <property type="entry name" value="NQRA_N"/>
    <property type="match status" value="1"/>
</dbReference>
<accession>A0A2A4T4Z8</accession>
<gene>
    <name evidence="8" type="primary">nqrA</name>
    <name evidence="13" type="ORF">COB67_06415</name>
</gene>
<proteinExistence type="inferred from homology"/>
<keyword evidence="2 8" id="KW-1278">Translocase</keyword>
<dbReference type="Pfam" id="PF11973">
    <property type="entry name" value="NQRA_SLBB"/>
    <property type="match status" value="1"/>
</dbReference>
<evidence type="ECO:0000256" key="7">
    <source>
        <dbReference type="ARBA" id="ARBA00023201"/>
    </source>
</evidence>
<dbReference type="Pfam" id="PF24836">
    <property type="entry name" value="NQRA_2nd"/>
    <property type="match status" value="1"/>
</dbReference>
<feature type="compositionally biased region" description="Polar residues" evidence="9">
    <location>
        <begin position="12"/>
        <end position="21"/>
    </location>
</feature>
<feature type="domain" description="NqrA second alpha/beta" evidence="12">
    <location>
        <begin position="113"/>
        <end position="257"/>
    </location>
</feature>
<evidence type="ECO:0000256" key="9">
    <source>
        <dbReference type="SAM" id="MobiDB-lite"/>
    </source>
</evidence>
<evidence type="ECO:0000313" key="13">
    <source>
        <dbReference type="EMBL" id="PCI28411.1"/>
    </source>
</evidence>
<dbReference type="Proteomes" id="UP000218113">
    <property type="component" value="Unassembled WGS sequence"/>
</dbReference>
<comment type="catalytic activity">
    <reaction evidence="8">
        <text>a ubiquinone + n Na(+)(in) + NADH + H(+) = a ubiquinol + n Na(+)(out) + NAD(+)</text>
        <dbReference type="Rhea" id="RHEA:47748"/>
        <dbReference type="Rhea" id="RHEA-COMP:9565"/>
        <dbReference type="Rhea" id="RHEA-COMP:9566"/>
        <dbReference type="ChEBI" id="CHEBI:15378"/>
        <dbReference type="ChEBI" id="CHEBI:16389"/>
        <dbReference type="ChEBI" id="CHEBI:17976"/>
        <dbReference type="ChEBI" id="CHEBI:29101"/>
        <dbReference type="ChEBI" id="CHEBI:57540"/>
        <dbReference type="ChEBI" id="CHEBI:57945"/>
        <dbReference type="EC" id="7.2.1.1"/>
    </reaction>
</comment>
<evidence type="ECO:0000256" key="2">
    <source>
        <dbReference type="ARBA" id="ARBA00022967"/>
    </source>
</evidence>
<keyword evidence="1 8" id="KW-0813">Transport</keyword>
<evidence type="ECO:0000259" key="11">
    <source>
        <dbReference type="Pfam" id="PF11973"/>
    </source>
</evidence>
<dbReference type="InterPro" id="IPR056148">
    <property type="entry name" value="NQRA_2nd"/>
</dbReference>
<keyword evidence="6 8" id="KW-0830">Ubiquinone</keyword>
<comment type="similarity">
    <text evidence="8">Belongs to the NqrA family.</text>
</comment>
<dbReference type="EMBL" id="NVSR01000034">
    <property type="protein sequence ID" value="PCI28411.1"/>
    <property type="molecule type" value="Genomic_DNA"/>
</dbReference>
<sequence>MITIKKGLELPTTGSPKQEITKGNSVKSVAVVGPDYVGMKPTMAVRVGDQVKLGQLLFTDKKNHGVRFTAPGAGNVVAINRGERRVLQSVVIQLKGEDAETFQAYPEKGLATLTKEQVEENLVMSGLWTSLRTRPFSKVPSLGSTPRSIFVTAMDTNPLAANPELFLAEQKQAFTQGLTVLGRLTEGKIYLCKAPNTSIPGAGVDRVVVEEFAGPHPAGLAGTHIHFLDPVHIAKTVWTINYQDVIAIGHLFTSGKLFVERVISLAGPEVKNPCLVRTRLGANIDELVAGQVSDKENRVISGSVLSGHKAEGPFAFLGRYHQQISVIAEGREREFLGWLTPGGSKFSIKNIYSAKLSPSKLFNFTSSTGGSKRAMVPVGSYEAVMPLDIQPTFLLRSIITMDTDQAQALGCLELDEEDLGLCTFVCPGKYEYGPILRQALTQIEREG</sequence>
<evidence type="ECO:0000256" key="5">
    <source>
        <dbReference type="ARBA" id="ARBA00023065"/>
    </source>
</evidence>
<feature type="region of interest" description="Disordered" evidence="9">
    <location>
        <begin position="1"/>
        <end position="21"/>
    </location>
</feature>
<feature type="domain" description="Na(+)-translocating NADH-quinone reductase subunit A C-terminal" evidence="11">
    <location>
        <begin position="262"/>
        <end position="311"/>
    </location>
</feature>
<dbReference type="NCBIfam" id="NF003759">
    <property type="entry name" value="PRK05352.1-2"/>
    <property type="match status" value="1"/>
</dbReference>
<name>A0A2A4T4Z8_9DELT</name>
<reference evidence="14" key="1">
    <citation type="submission" date="2017-08" db="EMBL/GenBank/DDBJ databases">
        <title>A dynamic microbial community with high functional redundancy inhabits the cold, oxic subseafloor aquifer.</title>
        <authorList>
            <person name="Tully B.J."/>
            <person name="Wheat C.G."/>
            <person name="Glazer B.T."/>
            <person name="Huber J.A."/>
        </authorList>
    </citation>
    <scope>NUCLEOTIDE SEQUENCE [LARGE SCALE GENOMIC DNA]</scope>
</reference>
<keyword evidence="4 8" id="KW-0915">Sodium</keyword>
<protein>
    <recommendedName>
        <fullName evidence="8">Na(+)-translocating NADH-quinone reductase subunit A</fullName>
        <shortName evidence="8">Na(+)-NQR subunit A</shortName>
        <shortName evidence="8">Na(+)-translocating NQR subunit A</shortName>
        <ecNumber evidence="8">7.2.1.1</ecNumber>
    </recommendedName>
    <alternativeName>
        <fullName evidence="8">NQR complex subunit A</fullName>
    </alternativeName>
    <alternativeName>
        <fullName evidence="8">NQR-1 subunit A</fullName>
    </alternativeName>
</protein>
<dbReference type="InterPro" id="IPR022615">
    <property type="entry name" value="NqrA_C_domain"/>
</dbReference>
<evidence type="ECO:0000259" key="10">
    <source>
        <dbReference type="Pfam" id="PF05896"/>
    </source>
</evidence>
<dbReference type="GO" id="GO:0016655">
    <property type="term" value="F:oxidoreductase activity, acting on NAD(P)H, quinone or similar compound as acceptor"/>
    <property type="evidence" value="ECO:0007669"/>
    <property type="project" value="UniProtKB-UniRule"/>
</dbReference>
<evidence type="ECO:0000256" key="8">
    <source>
        <dbReference type="HAMAP-Rule" id="MF_00425"/>
    </source>
</evidence>
<dbReference type="NCBIfam" id="TIGR01936">
    <property type="entry name" value="nqrA"/>
    <property type="match status" value="1"/>
</dbReference>